<evidence type="ECO:0000256" key="2">
    <source>
        <dbReference type="ARBA" id="ARBA00022801"/>
    </source>
</evidence>
<dbReference type="CDD" id="cd01275">
    <property type="entry name" value="FHIT"/>
    <property type="match status" value="1"/>
</dbReference>
<keyword evidence="10" id="KW-1185">Reference proteome</keyword>
<feature type="binding site" evidence="4">
    <location>
        <position position="151"/>
    </location>
    <ligand>
        <name>substrate</name>
    </ligand>
</feature>
<dbReference type="Proteomes" id="UP001516023">
    <property type="component" value="Unassembled WGS sequence"/>
</dbReference>
<proteinExistence type="predicted"/>
<evidence type="ECO:0000259" key="8">
    <source>
        <dbReference type="PROSITE" id="PS51084"/>
    </source>
</evidence>
<dbReference type="InterPro" id="IPR051884">
    <property type="entry name" value="Bis(5'-adenosyl)-TPase_reg"/>
</dbReference>
<gene>
    <name evidence="9" type="ORF">HJC23_013901</name>
</gene>
<dbReference type="InterPro" id="IPR011146">
    <property type="entry name" value="HIT-like"/>
</dbReference>
<dbReference type="InterPro" id="IPR039383">
    <property type="entry name" value="FHIT"/>
</dbReference>
<reference evidence="9 10" key="1">
    <citation type="journal article" date="2020" name="G3 (Bethesda)">
        <title>Improved Reference Genome for Cyclotella cryptica CCMP332, a Model for Cell Wall Morphogenesis, Salinity Adaptation, and Lipid Production in Diatoms (Bacillariophyta).</title>
        <authorList>
            <person name="Roberts W.R."/>
            <person name="Downey K.M."/>
            <person name="Ruck E.C."/>
            <person name="Traller J.C."/>
            <person name="Alverson A.J."/>
        </authorList>
    </citation>
    <scope>NUCLEOTIDE SEQUENCE [LARGE SCALE GENOMIC DNA]</scope>
    <source>
        <strain evidence="9 10">CCMP332</strain>
    </source>
</reference>
<evidence type="ECO:0000256" key="5">
    <source>
        <dbReference type="PIRSR" id="PIRSR639383-3"/>
    </source>
</evidence>
<dbReference type="Pfam" id="PF01230">
    <property type="entry name" value="HIT"/>
    <property type="match status" value="1"/>
</dbReference>
<dbReference type="PANTHER" id="PTHR46243:SF1">
    <property type="entry name" value="BIS(5'-ADENOSYL)-TRIPHOSPHATASE"/>
    <property type="match status" value="1"/>
</dbReference>
<feature type="site" description="Important for induction of apoptosis" evidence="5">
    <location>
        <position position="182"/>
    </location>
</feature>
<organism evidence="9 10">
    <name type="scientific">Cyclotella cryptica</name>
    <dbReference type="NCBI Taxonomy" id="29204"/>
    <lineage>
        <taxon>Eukaryota</taxon>
        <taxon>Sar</taxon>
        <taxon>Stramenopiles</taxon>
        <taxon>Ochrophyta</taxon>
        <taxon>Bacillariophyta</taxon>
        <taxon>Coscinodiscophyceae</taxon>
        <taxon>Thalassiosirophycidae</taxon>
        <taxon>Stephanodiscales</taxon>
        <taxon>Stephanodiscaceae</taxon>
        <taxon>Cyclotella</taxon>
    </lineage>
</organism>
<name>A0ABD3QIV8_9STRA</name>
<dbReference type="InterPro" id="IPR019808">
    <property type="entry name" value="Histidine_triad_CS"/>
</dbReference>
<evidence type="ECO:0000256" key="3">
    <source>
        <dbReference type="PIRSR" id="PIRSR639383-1"/>
    </source>
</evidence>
<comment type="caution">
    <text evidence="9">The sequence shown here is derived from an EMBL/GenBank/DDBJ whole genome shotgun (WGS) entry which is preliminary data.</text>
</comment>
<dbReference type="GO" id="GO:0000166">
    <property type="term" value="F:nucleotide binding"/>
    <property type="evidence" value="ECO:0007669"/>
    <property type="project" value="UniProtKB-KW"/>
</dbReference>
<dbReference type="PANTHER" id="PTHR46243">
    <property type="entry name" value="BIS(5'-ADENOSYL)-TRIPHOSPHATASE"/>
    <property type="match status" value="1"/>
</dbReference>
<evidence type="ECO:0000256" key="4">
    <source>
        <dbReference type="PIRSR" id="PIRSR639383-2"/>
    </source>
</evidence>
<dbReference type="EMBL" id="JABMIG020000039">
    <property type="protein sequence ID" value="KAL3799446.1"/>
    <property type="molecule type" value="Genomic_DNA"/>
</dbReference>
<protein>
    <recommendedName>
        <fullName evidence="7">Bis(5'-adenosyl)-triphosphatase</fullName>
        <ecNumber evidence="7">3.6.1.29</ecNumber>
    </recommendedName>
</protein>
<feature type="short sequence motif" description="Histidine triad motif" evidence="6">
    <location>
        <begin position="162"/>
        <end position="166"/>
    </location>
</feature>
<evidence type="ECO:0000256" key="7">
    <source>
        <dbReference type="RuleBase" id="RU366076"/>
    </source>
</evidence>
<dbReference type="InterPro" id="IPR036265">
    <property type="entry name" value="HIT-like_sf"/>
</dbReference>
<evidence type="ECO:0000256" key="6">
    <source>
        <dbReference type="PROSITE-ProRule" id="PRU00464"/>
    </source>
</evidence>
<dbReference type="GO" id="GO:0047710">
    <property type="term" value="F:bis(5'-adenosyl)-triphosphatase activity"/>
    <property type="evidence" value="ECO:0007669"/>
    <property type="project" value="UniProtKB-UniRule"/>
</dbReference>
<feature type="binding site" evidence="4">
    <location>
        <position position="166"/>
    </location>
    <ligand>
        <name>substrate</name>
    </ligand>
</feature>
<dbReference type="EC" id="3.6.1.29" evidence="7"/>
<feature type="binding site" evidence="4">
    <location>
        <position position="95"/>
    </location>
    <ligand>
        <name>substrate</name>
    </ligand>
</feature>
<feature type="domain" description="HIT" evidence="8">
    <location>
        <begin position="69"/>
        <end position="177"/>
    </location>
</feature>
<comment type="cofactor">
    <cofactor evidence="7">
        <name>Mn(2+)</name>
        <dbReference type="ChEBI" id="CHEBI:29035"/>
    </cofactor>
</comment>
<dbReference type="PROSITE" id="PS51084">
    <property type="entry name" value="HIT_2"/>
    <property type="match status" value="1"/>
</dbReference>
<dbReference type="PROSITE" id="PS00892">
    <property type="entry name" value="HIT_1"/>
    <property type="match status" value="1"/>
</dbReference>
<dbReference type="AlphaFoldDB" id="A0ABD3QIV8"/>
<evidence type="ECO:0000256" key="1">
    <source>
        <dbReference type="ARBA" id="ARBA00022741"/>
    </source>
</evidence>
<dbReference type="SUPFAM" id="SSF54197">
    <property type="entry name" value="HIT-like"/>
    <property type="match status" value="1"/>
</dbReference>
<keyword evidence="1 7" id="KW-0547">Nucleotide-binding</keyword>
<sequence>MLRPKISLLLFLRPSKIIHNNVAAFQPGLGIPKAFICGAFKNHRRQRNDCTFLSLADASEKSMSTDEEEYRLFGRFKISTSQIFYRSTHSFAMVNLRPLVPGHVLVVSNRVVPVLSDLESDEYDDLWRTVRSVQAGLKNQYKCDAFNVAIQDGMGAGQSVPHVHVHILPRYCGDLERNDDIYDKLESWAPRDELSQNKPKMDVPDDSERRDRTLEEMADEALSYRSLFEP</sequence>
<evidence type="ECO:0000313" key="10">
    <source>
        <dbReference type="Proteomes" id="UP001516023"/>
    </source>
</evidence>
<feature type="active site" description="Tele-AMP-histidine intermediate" evidence="3">
    <location>
        <position position="164"/>
    </location>
</feature>
<evidence type="ECO:0000313" key="9">
    <source>
        <dbReference type="EMBL" id="KAL3799446.1"/>
    </source>
</evidence>
<feature type="binding site" evidence="4">
    <location>
        <begin position="157"/>
        <end position="160"/>
    </location>
    <ligand>
        <name>substrate</name>
    </ligand>
</feature>
<dbReference type="FunFam" id="3.30.428.10:FF:000011">
    <property type="entry name" value="Fragile histidine triad"/>
    <property type="match status" value="1"/>
</dbReference>
<comment type="catalytic activity">
    <reaction evidence="7">
        <text>P(1),P(3)-bis(5'-adenosyl) triphosphate + H2O = AMP + ADP + 2 H(+)</text>
        <dbReference type="Rhea" id="RHEA:13893"/>
        <dbReference type="ChEBI" id="CHEBI:15377"/>
        <dbReference type="ChEBI" id="CHEBI:15378"/>
        <dbReference type="ChEBI" id="CHEBI:58529"/>
        <dbReference type="ChEBI" id="CHEBI:456215"/>
        <dbReference type="ChEBI" id="CHEBI:456216"/>
        <dbReference type="EC" id="3.6.1.29"/>
    </reaction>
</comment>
<keyword evidence="2 7" id="KW-0378">Hydrolase</keyword>
<dbReference type="Gene3D" id="3.30.428.10">
    <property type="entry name" value="HIT-like"/>
    <property type="match status" value="1"/>
</dbReference>
<accession>A0ABD3QIV8</accession>